<dbReference type="PANTHER" id="PTHR13124">
    <property type="entry name" value="39S RIBOSOMAL PROTEIN L46, MITOCHONDRIAL PRECURSOR-RELATED"/>
    <property type="match status" value="1"/>
</dbReference>
<feature type="compositionally biased region" description="Low complexity" evidence="12">
    <location>
        <begin position="468"/>
        <end position="489"/>
    </location>
</feature>
<keyword evidence="8" id="KW-0496">Mitochondrion</keyword>
<dbReference type="SUPFAM" id="SSF57850">
    <property type="entry name" value="RING/U-box"/>
    <property type="match status" value="1"/>
</dbReference>
<dbReference type="SMART" id="SM00184">
    <property type="entry name" value="RING"/>
    <property type="match status" value="2"/>
</dbReference>
<feature type="domain" description="PHD-type" evidence="13">
    <location>
        <begin position="168"/>
        <end position="216"/>
    </location>
</feature>
<name>A0A423XLV6_9PEZI</name>
<dbReference type="InterPro" id="IPR001841">
    <property type="entry name" value="Znf_RING"/>
</dbReference>
<dbReference type="PROSITE" id="PS50016">
    <property type="entry name" value="ZF_PHD_2"/>
    <property type="match status" value="1"/>
</dbReference>
<dbReference type="PANTHER" id="PTHR13124:SF12">
    <property type="entry name" value="LARGE RIBOSOMAL SUBUNIT PROTEIN ML46"/>
    <property type="match status" value="1"/>
</dbReference>
<sequence length="1004" mass="111384">MADQCIVCLENLDSAAPPAQLQDNGDGGGNDGGAATSDAPVTAADLPVLEAGASLSLTSNINEIKTEIKTEDDTTDLTSNHEDPLENDHNIAVIQICGHVLHDSCLKAWSGKANSCPICRQTFHLVEVYDKIGGTLLTTYKVEDKKQVAEFDPLAWLDENPEEEEAPARPCPVCNTAENEHVLLLCDGCDTPYHTHCIGLEDIPDGSWFCMECADQLGQTLEESLPAFARAPARRSRRNGFFPRTRGSMRTERTRGRTDNWLGAWGQVSGHILGASGIDVDSNDADDDLAEYRRSQQLREMERREWQRWQQRLSIASRLGARDVFARNIQGVVDQQVAPQPQQAAPLEETHEERRAWHALERARAATPSSRKRKSRSTTASPQEPAPEPERRLKRPRTRRNPIPIEAGSSRPASATASIPQNESNGGPASVHSPSTNEEQPTFLSSLLKEVETGPGSDDETIRNLFGVPQPVAPSSPVTSPSASAVNSPRALSLTPPPPAPHNGAFRSASRSPVLSLSSHIEPMYPPANYSPTRSNGDSSDSESRIHKHRNGSPELRQPRPRRQHEVRLPRSEDASPTRKLLPLEVKESISQVVRAALKPHWEIEKSKRKLSSDQYANINRNVSHRIYEEVTDPSTVGNEAKRLWEKIATKESPGTAGAPQICTQCAHSQRTIPAITTRRAYSSASPRAVPVESGVATPPTDSPPATAAPGKTTTPDHPPSLYKLKAGVILSRPPLLTREQTAFEQAFYLYQKRLNERISTPFARQFYFKPGQPATIDFSIKWAERGHTMAREIGRMVRSGKWAWDDELVVGKGHDLASQESIREALYTDAESRVSEDGEALTFEDRLRIERPLPRESEGDRSGDVRRLDRALDRTLYLVVKKWGLWRFPQAKVWPDEGLHETAARALTGSAGVNMNTWMVGRVPIAYEHREPVYKDGEKDGEKQLKTYGADVFYLKGRIMAGQVDLADNEWGVTDFKWLTREELEKELSAQTFRSVKNALPSR</sequence>
<keyword evidence="9" id="KW-0687">Ribonucleoprotein</keyword>
<evidence type="ECO:0000256" key="7">
    <source>
        <dbReference type="ARBA" id="ARBA00022980"/>
    </source>
</evidence>
<evidence type="ECO:0000256" key="6">
    <source>
        <dbReference type="ARBA" id="ARBA00022946"/>
    </source>
</evidence>
<dbReference type="SMART" id="SM00249">
    <property type="entry name" value="PHD"/>
    <property type="match status" value="1"/>
</dbReference>
<dbReference type="InterPro" id="IPR033650">
    <property type="entry name" value="Ribosomal_mL46_NUDIX"/>
</dbReference>
<feature type="region of interest" description="Disordered" evidence="12">
    <location>
        <begin position="679"/>
        <end position="719"/>
    </location>
</feature>
<dbReference type="OrthoDB" id="8062037at2759"/>
<dbReference type="Pfam" id="PF00628">
    <property type="entry name" value="PHD"/>
    <property type="match status" value="1"/>
</dbReference>
<dbReference type="InterPro" id="IPR040008">
    <property type="entry name" value="Ribosomal_mL46"/>
</dbReference>
<accession>A0A423XLV6</accession>
<keyword evidence="7" id="KW-0689">Ribosomal protein</keyword>
<evidence type="ECO:0000256" key="2">
    <source>
        <dbReference type="ARBA" id="ARBA00009070"/>
    </source>
</evidence>
<evidence type="ECO:0000256" key="12">
    <source>
        <dbReference type="SAM" id="MobiDB-lite"/>
    </source>
</evidence>
<dbReference type="PROSITE" id="PS50089">
    <property type="entry name" value="ZF_RING_2"/>
    <property type="match status" value="1"/>
</dbReference>
<dbReference type="Proteomes" id="UP000285146">
    <property type="component" value="Unassembled WGS sequence"/>
</dbReference>
<keyword evidence="6" id="KW-0809">Transit peptide</keyword>
<evidence type="ECO:0000313" key="15">
    <source>
        <dbReference type="EMBL" id="ROW17493.1"/>
    </source>
</evidence>
<keyword evidence="5" id="KW-0862">Zinc</keyword>
<feature type="compositionally biased region" description="Basic and acidic residues" evidence="12">
    <location>
        <begin position="564"/>
        <end position="577"/>
    </location>
</feature>
<keyword evidence="3" id="KW-0479">Metal-binding</keyword>
<feature type="compositionally biased region" description="Low complexity" evidence="12">
    <location>
        <begin position="507"/>
        <end position="519"/>
    </location>
</feature>
<keyword evidence="4 11" id="KW-0863">Zinc-finger</keyword>
<evidence type="ECO:0000259" key="13">
    <source>
        <dbReference type="PROSITE" id="PS50016"/>
    </source>
</evidence>
<dbReference type="AlphaFoldDB" id="A0A423XLV6"/>
<dbReference type="SUPFAM" id="SSF57903">
    <property type="entry name" value="FYVE/PHD zinc finger"/>
    <property type="match status" value="1"/>
</dbReference>
<dbReference type="InterPro" id="IPR011011">
    <property type="entry name" value="Znf_FYVE_PHD"/>
</dbReference>
<evidence type="ECO:0000256" key="1">
    <source>
        <dbReference type="ARBA" id="ARBA00004173"/>
    </source>
</evidence>
<dbReference type="Pfam" id="PF13639">
    <property type="entry name" value="zf-RING_2"/>
    <property type="match status" value="1"/>
</dbReference>
<comment type="similarity">
    <text evidence="2">Belongs to the mitochondrion-specific ribosomal protein mL46 family.</text>
</comment>
<evidence type="ECO:0000313" key="16">
    <source>
        <dbReference type="Proteomes" id="UP000285146"/>
    </source>
</evidence>
<evidence type="ECO:0000259" key="14">
    <source>
        <dbReference type="PROSITE" id="PS50089"/>
    </source>
</evidence>
<feature type="compositionally biased region" description="Polar residues" evidence="12">
    <location>
        <begin position="411"/>
        <end position="445"/>
    </location>
</feature>
<feature type="region of interest" description="Disordered" evidence="12">
    <location>
        <begin position="361"/>
        <end position="580"/>
    </location>
</feature>
<dbReference type="STRING" id="1230097.A0A423XLV6"/>
<dbReference type="Gene3D" id="3.90.79.10">
    <property type="entry name" value="Nucleoside Triphosphate Pyrophosphohydrolase"/>
    <property type="match status" value="1"/>
</dbReference>
<evidence type="ECO:0000256" key="5">
    <source>
        <dbReference type="ARBA" id="ARBA00022833"/>
    </source>
</evidence>
<evidence type="ECO:0000256" key="8">
    <source>
        <dbReference type="ARBA" id="ARBA00023128"/>
    </source>
</evidence>
<dbReference type="InterPro" id="IPR013083">
    <property type="entry name" value="Znf_RING/FYVE/PHD"/>
</dbReference>
<dbReference type="CDD" id="cd04661">
    <property type="entry name" value="NUDIX_MRP_L46"/>
    <property type="match status" value="1"/>
</dbReference>
<dbReference type="InParanoid" id="A0A423XLV6"/>
<evidence type="ECO:0000256" key="3">
    <source>
        <dbReference type="ARBA" id="ARBA00022723"/>
    </source>
</evidence>
<feature type="domain" description="RING-type" evidence="14">
    <location>
        <begin position="97"/>
        <end position="120"/>
    </location>
</feature>
<reference evidence="15 16" key="1">
    <citation type="submission" date="2015-09" db="EMBL/GenBank/DDBJ databases">
        <title>Host preference determinants of Valsa canker pathogens revealed by comparative genomics.</title>
        <authorList>
            <person name="Yin Z."/>
            <person name="Huang L."/>
        </authorList>
    </citation>
    <scope>NUCLEOTIDE SEQUENCE [LARGE SCALE GENOMIC DNA]</scope>
    <source>
        <strain evidence="15 16">SXYLt</strain>
    </source>
</reference>
<protein>
    <recommendedName>
        <fullName evidence="10">Large ribosomal subunit protein mL46</fullName>
    </recommendedName>
</protein>
<evidence type="ECO:0000256" key="9">
    <source>
        <dbReference type="ARBA" id="ARBA00023274"/>
    </source>
</evidence>
<evidence type="ECO:0000256" key="10">
    <source>
        <dbReference type="ARBA" id="ARBA00035190"/>
    </source>
</evidence>
<feature type="compositionally biased region" description="Polar residues" evidence="12">
    <location>
        <begin position="530"/>
        <end position="539"/>
    </location>
</feature>
<keyword evidence="16" id="KW-1185">Reference proteome</keyword>
<feature type="region of interest" description="Disordered" evidence="12">
    <location>
        <begin position="17"/>
        <end position="39"/>
    </location>
</feature>
<evidence type="ECO:0000256" key="11">
    <source>
        <dbReference type="PROSITE-ProRule" id="PRU00175"/>
    </source>
</evidence>
<dbReference type="InterPro" id="IPR019786">
    <property type="entry name" value="Zinc_finger_PHD-type_CS"/>
</dbReference>
<comment type="caution">
    <text evidence="15">The sequence shown here is derived from an EMBL/GenBank/DDBJ whole genome shotgun (WGS) entry which is preliminary data.</text>
</comment>
<dbReference type="Pfam" id="PF11788">
    <property type="entry name" value="MRP-L46"/>
    <property type="match status" value="1"/>
</dbReference>
<proteinExistence type="inferred from homology"/>
<feature type="compositionally biased region" description="Low complexity" evidence="12">
    <location>
        <begin position="697"/>
        <end position="716"/>
    </location>
</feature>
<dbReference type="GO" id="GO:0008270">
    <property type="term" value="F:zinc ion binding"/>
    <property type="evidence" value="ECO:0007669"/>
    <property type="project" value="UniProtKB-KW"/>
</dbReference>
<dbReference type="GO" id="GO:0005762">
    <property type="term" value="C:mitochondrial large ribosomal subunit"/>
    <property type="evidence" value="ECO:0007669"/>
    <property type="project" value="TreeGrafter"/>
</dbReference>
<dbReference type="InterPro" id="IPR021757">
    <property type="entry name" value="Ribosomal_mL46_N"/>
</dbReference>
<evidence type="ECO:0000256" key="4">
    <source>
        <dbReference type="ARBA" id="ARBA00022771"/>
    </source>
</evidence>
<gene>
    <name evidence="15" type="ORF">VPNG_00906</name>
</gene>
<dbReference type="GO" id="GO:0003735">
    <property type="term" value="F:structural constituent of ribosome"/>
    <property type="evidence" value="ECO:0007669"/>
    <property type="project" value="InterPro"/>
</dbReference>
<dbReference type="InterPro" id="IPR019787">
    <property type="entry name" value="Znf_PHD-finger"/>
</dbReference>
<comment type="subcellular location">
    <subcellularLocation>
        <location evidence="1">Mitochondrion</location>
    </subcellularLocation>
</comment>
<dbReference type="Gene3D" id="3.30.40.10">
    <property type="entry name" value="Zinc/RING finger domain, C3HC4 (zinc finger)"/>
    <property type="match status" value="2"/>
</dbReference>
<dbReference type="CDD" id="cd15545">
    <property type="entry name" value="PHD_BAZ2A_like"/>
    <property type="match status" value="1"/>
</dbReference>
<dbReference type="EMBL" id="LKEB01000002">
    <property type="protein sequence ID" value="ROW17493.1"/>
    <property type="molecule type" value="Genomic_DNA"/>
</dbReference>
<organism evidence="15 16">
    <name type="scientific">Cytospora leucostoma</name>
    <dbReference type="NCBI Taxonomy" id="1230097"/>
    <lineage>
        <taxon>Eukaryota</taxon>
        <taxon>Fungi</taxon>
        <taxon>Dikarya</taxon>
        <taxon>Ascomycota</taxon>
        <taxon>Pezizomycotina</taxon>
        <taxon>Sordariomycetes</taxon>
        <taxon>Sordariomycetidae</taxon>
        <taxon>Diaporthales</taxon>
        <taxon>Cytosporaceae</taxon>
        <taxon>Cytospora</taxon>
    </lineage>
</organism>
<dbReference type="InterPro" id="IPR001965">
    <property type="entry name" value="Znf_PHD"/>
</dbReference>
<dbReference type="PROSITE" id="PS01359">
    <property type="entry name" value="ZF_PHD_1"/>
    <property type="match status" value="1"/>
</dbReference>